<name>A0ABP7UG32_9BACT</name>
<sequence length="188" mass="21097">MLLVSGLLFAQCSRTSEPAPKVDYDQKSAKIVQAVSPVVVGDWTLRRVHITAQPHNSGQRELGIVRDTTFENLATLSIQSAPSRHSSGDPRYAHFTGLLRFRTKTYPIQFELSASPQHLFHDEGPQAVFLFEYNFPVGSHLTEPEEHLLQYNLGLIGDHFSLEVVPGQFNAMTWRGLSRGIDKIELVK</sequence>
<accession>A0ABP7UG32</accession>
<reference evidence="2" key="1">
    <citation type="journal article" date="2019" name="Int. J. Syst. Evol. Microbiol.">
        <title>The Global Catalogue of Microorganisms (GCM) 10K type strain sequencing project: providing services to taxonomists for standard genome sequencing and annotation.</title>
        <authorList>
            <consortium name="The Broad Institute Genomics Platform"/>
            <consortium name="The Broad Institute Genome Sequencing Center for Infectious Disease"/>
            <person name="Wu L."/>
            <person name="Ma J."/>
        </authorList>
    </citation>
    <scope>NUCLEOTIDE SEQUENCE [LARGE SCALE GENOMIC DNA]</scope>
    <source>
        <strain evidence="2">JCM 17225</strain>
    </source>
</reference>
<evidence type="ECO:0000313" key="2">
    <source>
        <dbReference type="Proteomes" id="UP001501469"/>
    </source>
</evidence>
<dbReference type="Proteomes" id="UP001501469">
    <property type="component" value="Unassembled WGS sequence"/>
</dbReference>
<organism evidence="1 2">
    <name type="scientific">Hymenobacter glaciei</name>
    <dbReference type="NCBI Taxonomy" id="877209"/>
    <lineage>
        <taxon>Bacteria</taxon>
        <taxon>Pseudomonadati</taxon>
        <taxon>Bacteroidota</taxon>
        <taxon>Cytophagia</taxon>
        <taxon>Cytophagales</taxon>
        <taxon>Hymenobacteraceae</taxon>
        <taxon>Hymenobacter</taxon>
    </lineage>
</organism>
<gene>
    <name evidence="1" type="ORF">GCM10022409_30720</name>
</gene>
<proteinExistence type="predicted"/>
<keyword evidence="2" id="KW-1185">Reference proteome</keyword>
<evidence type="ECO:0000313" key="1">
    <source>
        <dbReference type="EMBL" id="GAA4042643.1"/>
    </source>
</evidence>
<dbReference type="EMBL" id="BAABDK010000025">
    <property type="protein sequence ID" value="GAA4042643.1"/>
    <property type="molecule type" value="Genomic_DNA"/>
</dbReference>
<comment type="caution">
    <text evidence="1">The sequence shown here is derived from an EMBL/GenBank/DDBJ whole genome shotgun (WGS) entry which is preliminary data.</text>
</comment>
<protein>
    <submittedName>
        <fullName evidence="1">Uncharacterized protein</fullName>
    </submittedName>
</protein>